<accession>A0A4Q0MJT2</accession>
<comment type="caution">
    <text evidence="3">The sequence shown here is derived from an EMBL/GenBank/DDBJ whole genome shotgun (WGS) entry which is preliminary data.</text>
</comment>
<dbReference type="AlphaFoldDB" id="A0A4Q0MJT2"/>
<evidence type="ECO:0000313" key="4">
    <source>
        <dbReference type="Proteomes" id="UP000289708"/>
    </source>
</evidence>
<keyword evidence="4" id="KW-1185">Reference proteome</keyword>
<protein>
    <submittedName>
        <fullName evidence="3">Phasin</fullName>
    </submittedName>
</protein>
<dbReference type="OrthoDB" id="8479257at2"/>
<evidence type="ECO:0000313" key="3">
    <source>
        <dbReference type="EMBL" id="RXF73663.1"/>
    </source>
</evidence>
<dbReference type="EMBL" id="RYFI01000007">
    <property type="protein sequence ID" value="RXF73663.1"/>
    <property type="molecule type" value="Genomic_DNA"/>
</dbReference>
<sequence length="143" mass="15278">MTNAKDAAKTEDTVETLRGFAQKGVDQAQQSATQMRDAAANAASHMQDAAAKSAKGYRDLGLKSVEIARANLNTHFDFLDALFKAKSVNQAVELQASYARQQFDVMGGQVQELSAIAQKALAEGSKPFQDLGSKAVRSAQSAR</sequence>
<dbReference type="Proteomes" id="UP000289708">
    <property type="component" value="Unassembled WGS sequence"/>
</dbReference>
<dbReference type="RefSeq" id="WP_128777109.1">
    <property type="nucleotide sequence ID" value="NZ_RYFI01000007.1"/>
</dbReference>
<organism evidence="3 4">
    <name type="scientific">Hansschlegelia zhihuaiae</name>
    <dbReference type="NCBI Taxonomy" id="405005"/>
    <lineage>
        <taxon>Bacteria</taxon>
        <taxon>Pseudomonadati</taxon>
        <taxon>Pseudomonadota</taxon>
        <taxon>Alphaproteobacteria</taxon>
        <taxon>Hyphomicrobiales</taxon>
        <taxon>Methylopilaceae</taxon>
        <taxon>Hansschlegelia</taxon>
    </lineage>
</organism>
<dbReference type="InterPro" id="IPR018968">
    <property type="entry name" value="Phasin"/>
</dbReference>
<feature type="region of interest" description="Disordered" evidence="1">
    <location>
        <begin position="20"/>
        <end position="46"/>
    </location>
</feature>
<gene>
    <name evidence="3" type="ORF">EK403_08685</name>
</gene>
<feature type="domain" description="Phasin" evidence="2">
    <location>
        <begin position="34"/>
        <end position="129"/>
    </location>
</feature>
<evidence type="ECO:0000259" key="2">
    <source>
        <dbReference type="Pfam" id="PF09361"/>
    </source>
</evidence>
<dbReference type="Pfam" id="PF09361">
    <property type="entry name" value="Phasin_2"/>
    <property type="match status" value="1"/>
</dbReference>
<name>A0A4Q0MJT2_9HYPH</name>
<reference evidence="3 4" key="1">
    <citation type="submission" date="2018-12" db="EMBL/GenBank/DDBJ databases">
        <title>bacterium Hansschlegelia zhihuaiae S113.</title>
        <authorList>
            <person name="He J."/>
        </authorList>
    </citation>
    <scope>NUCLEOTIDE SEQUENCE [LARGE SCALE GENOMIC DNA]</scope>
    <source>
        <strain evidence="3 4">S 113</strain>
    </source>
</reference>
<evidence type="ECO:0000256" key="1">
    <source>
        <dbReference type="SAM" id="MobiDB-lite"/>
    </source>
</evidence>
<proteinExistence type="predicted"/>